<reference evidence="1 2" key="1">
    <citation type="submission" date="2019-03" db="EMBL/GenBank/DDBJ databases">
        <title>First draft genome of Liparis tanakae, snailfish: a comprehensive survey of snailfish specific genes.</title>
        <authorList>
            <person name="Kim W."/>
            <person name="Song I."/>
            <person name="Jeong J.-H."/>
            <person name="Kim D."/>
            <person name="Kim S."/>
            <person name="Ryu S."/>
            <person name="Song J.Y."/>
            <person name="Lee S.K."/>
        </authorList>
    </citation>
    <scope>NUCLEOTIDE SEQUENCE [LARGE SCALE GENOMIC DNA]</scope>
    <source>
        <tissue evidence="1">Muscle</tissue>
    </source>
</reference>
<dbReference type="OrthoDB" id="10537362at2759"/>
<dbReference type="EMBL" id="SRLO01001158">
    <property type="protein sequence ID" value="TNN40803.1"/>
    <property type="molecule type" value="Genomic_DNA"/>
</dbReference>
<protein>
    <submittedName>
        <fullName evidence="1">Uncharacterized protein</fullName>
    </submittedName>
</protein>
<comment type="caution">
    <text evidence="1">The sequence shown here is derived from an EMBL/GenBank/DDBJ whole genome shotgun (WGS) entry which is preliminary data.</text>
</comment>
<gene>
    <name evidence="1" type="ORF">EYF80_049016</name>
</gene>
<evidence type="ECO:0000313" key="1">
    <source>
        <dbReference type="EMBL" id="TNN40803.1"/>
    </source>
</evidence>
<dbReference type="AlphaFoldDB" id="A0A4Z2FJ55"/>
<accession>A0A4Z2FJ55</accession>
<sequence>MKSCVIAACRQKDAVTLQCADALRRPVVPALRGKDRAAPMDRPRDKKKVIRAPAVSASFCSTNLRREEEEVRR</sequence>
<dbReference type="Proteomes" id="UP000314294">
    <property type="component" value="Unassembled WGS sequence"/>
</dbReference>
<name>A0A4Z2FJ55_9TELE</name>
<organism evidence="1 2">
    <name type="scientific">Liparis tanakae</name>
    <name type="common">Tanaka's snailfish</name>
    <dbReference type="NCBI Taxonomy" id="230148"/>
    <lineage>
        <taxon>Eukaryota</taxon>
        <taxon>Metazoa</taxon>
        <taxon>Chordata</taxon>
        <taxon>Craniata</taxon>
        <taxon>Vertebrata</taxon>
        <taxon>Euteleostomi</taxon>
        <taxon>Actinopterygii</taxon>
        <taxon>Neopterygii</taxon>
        <taxon>Teleostei</taxon>
        <taxon>Neoteleostei</taxon>
        <taxon>Acanthomorphata</taxon>
        <taxon>Eupercaria</taxon>
        <taxon>Perciformes</taxon>
        <taxon>Cottioidei</taxon>
        <taxon>Cottales</taxon>
        <taxon>Liparidae</taxon>
        <taxon>Liparis</taxon>
    </lineage>
</organism>
<keyword evidence="2" id="KW-1185">Reference proteome</keyword>
<evidence type="ECO:0000313" key="2">
    <source>
        <dbReference type="Proteomes" id="UP000314294"/>
    </source>
</evidence>
<proteinExistence type="predicted"/>